<organism evidence="3 4">
    <name type="scientific">Massarina eburnea CBS 473.64</name>
    <dbReference type="NCBI Taxonomy" id="1395130"/>
    <lineage>
        <taxon>Eukaryota</taxon>
        <taxon>Fungi</taxon>
        <taxon>Dikarya</taxon>
        <taxon>Ascomycota</taxon>
        <taxon>Pezizomycotina</taxon>
        <taxon>Dothideomycetes</taxon>
        <taxon>Pleosporomycetidae</taxon>
        <taxon>Pleosporales</taxon>
        <taxon>Massarineae</taxon>
        <taxon>Massarinaceae</taxon>
        <taxon>Massarina</taxon>
    </lineage>
</organism>
<evidence type="ECO:0000256" key="1">
    <source>
        <dbReference type="SAM" id="MobiDB-lite"/>
    </source>
</evidence>
<dbReference type="AlphaFoldDB" id="A0A6A6RXP8"/>
<feature type="region of interest" description="Disordered" evidence="1">
    <location>
        <begin position="81"/>
        <end position="100"/>
    </location>
</feature>
<feature type="compositionally biased region" description="Basic and acidic residues" evidence="1">
    <location>
        <begin position="81"/>
        <end position="92"/>
    </location>
</feature>
<dbReference type="InterPro" id="IPR036869">
    <property type="entry name" value="J_dom_sf"/>
</dbReference>
<dbReference type="InterPro" id="IPR001623">
    <property type="entry name" value="DnaJ_domain"/>
</dbReference>
<dbReference type="PRINTS" id="PR00625">
    <property type="entry name" value="JDOMAIN"/>
</dbReference>
<dbReference type="SUPFAM" id="SSF46565">
    <property type="entry name" value="Chaperone J-domain"/>
    <property type="match status" value="1"/>
</dbReference>
<keyword evidence="4" id="KW-1185">Reference proteome</keyword>
<sequence length="169" mass="18453">MTLLQPTENHYEVLGLPPTCTPSDIRKAYQTIESSHSASKLSKPNLPSNPFRTEIITAMEAYVALIDPKSRAAYDKTLLANEERGSGQEEARKTKKPTSNNPKVLKLAEVMSEVTADMEDLAVDMIRLAGKTIKLAVNIAKLSVCVTIELVLSSLAIGTYLLRGIRGLL</sequence>
<accession>A0A6A6RXP8</accession>
<reference evidence="3" key="1">
    <citation type="journal article" date="2020" name="Stud. Mycol.">
        <title>101 Dothideomycetes genomes: a test case for predicting lifestyles and emergence of pathogens.</title>
        <authorList>
            <person name="Haridas S."/>
            <person name="Albert R."/>
            <person name="Binder M."/>
            <person name="Bloem J."/>
            <person name="Labutti K."/>
            <person name="Salamov A."/>
            <person name="Andreopoulos B."/>
            <person name="Baker S."/>
            <person name="Barry K."/>
            <person name="Bills G."/>
            <person name="Bluhm B."/>
            <person name="Cannon C."/>
            <person name="Castanera R."/>
            <person name="Culley D."/>
            <person name="Daum C."/>
            <person name="Ezra D."/>
            <person name="Gonzalez J."/>
            <person name="Henrissat B."/>
            <person name="Kuo A."/>
            <person name="Liang C."/>
            <person name="Lipzen A."/>
            <person name="Lutzoni F."/>
            <person name="Magnuson J."/>
            <person name="Mondo S."/>
            <person name="Nolan M."/>
            <person name="Ohm R."/>
            <person name="Pangilinan J."/>
            <person name="Park H.-J."/>
            <person name="Ramirez L."/>
            <person name="Alfaro M."/>
            <person name="Sun H."/>
            <person name="Tritt A."/>
            <person name="Yoshinaga Y."/>
            <person name="Zwiers L.-H."/>
            <person name="Turgeon B."/>
            <person name="Goodwin S."/>
            <person name="Spatafora J."/>
            <person name="Crous P."/>
            <person name="Grigoriev I."/>
        </authorList>
    </citation>
    <scope>NUCLEOTIDE SEQUENCE</scope>
    <source>
        <strain evidence="3">CBS 473.64</strain>
    </source>
</reference>
<evidence type="ECO:0000313" key="4">
    <source>
        <dbReference type="Proteomes" id="UP000799753"/>
    </source>
</evidence>
<dbReference type="OrthoDB" id="10250354at2759"/>
<proteinExistence type="predicted"/>
<dbReference type="EMBL" id="MU006785">
    <property type="protein sequence ID" value="KAF2640339.1"/>
    <property type="molecule type" value="Genomic_DNA"/>
</dbReference>
<protein>
    <recommendedName>
        <fullName evidence="2">J domain-containing protein</fullName>
    </recommendedName>
</protein>
<dbReference type="CDD" id="cd06257">
    <property type="entry name" value="DnaJ"/>
    <property type="match status" value="1"/>
</dbReference>
<name>A0A6A6RXP8_9PLEO</name>
<evidence type="ECO:0000259" key="2">
    <source>
        <dbReference type="PROSITE" id="PS50076"/>
    </source>
</evidence>
<evidence type="ECO:0000313" key="3">
    <source>
        <dbReference type="EMBL" id="KAF2640339.1"/>
    </source>
</evidence>
<dbReference type="Proteomes" id="UP000799753">
    <property type="component" value="Unassembled WGS sequence"/>
</dbReference>
<dbReference type="PROSITE" id="PS50076">
    <property type="entry name" value="DNAJ_2"/>
    <property type="match status" value="1"/>
</dbReference>
<dbReference type="Gene3D" id="1.10.287.110">
    <property type="entry name" value="DnaJ domain"/>
    <property type="match status" value="1"/>
</dbReference>
<feature type="domain" description="J" evidence="2">
    <location>
        <begin position="9"/>
        <end position="78"/>
    </location>
</feature>
<gene>
    <name evidence="3" type="ORF">P280DRAFT_518750</name>
</gene>